<feature type="signal peptide" evidence="2">
    <location>
        <begin position="1"/>
        <end position="23"/>
    </location>
</feature>
<keyword evidence="4" id="KW-1185">Reference proteome</keyword>
<evidence type="ECO:0000313" key="4">
    <source>
        <dbReference type="Proteomes" id="UP000270530"/>
    </source>
</evidence>
<dbReference type="AlphaFoldDB" id="A0A2Z6E2Y8"/>
<dbReference type="PANTHER" id="PTHR36573:SF1">
    <property type="entry name" value="INTERMEMBRANE PHOSPHOLIPID TRANSPORT SYSTEM BINDING PROTEIN MLAC"/>
    <property type="match status" value="1"/>
</dbReference>
<evidence type="ECO:0000256" key="2">
    <source>
        <dbReference type="SAM" id="SignalP"/>
    </source>
</evidence>
<dbReference type="Pfam" id="PF05494">
    <property type="entry name" value="MlaC"/>
    <property type="match status" value="1"/>
</dbReference>
<dbReference type="PANTHER" id="PTHR36573">
    <property type="entry name" value="INTERMEMBRANE PHOSPHOLIPID TRANSPORT SYSTEM BINDING PROTEIN MLAC"/>
    <property type="match status" value="1"/>
</dbReference>
<dbReference type="KEGG" id="rbd:ALSL_0650"/>
<dbReference type="InterPro" id="IPR008869">
    <property type="entry name" value="MlaC/ttg2D"/>
</dbReference>
<accession>A0A2Z6E2Y8</accession>
<proteinExistence type="predicted"/>
<feature type="region of interest" description="Disordered" evidence="1">
    <location>
        <begin position="211"/>
        <end position="231"/>
    </location>
</feature>
<dbReference type="Proteomes" id="UP000270530">
    <property type="component" value="Chromosome"/>
</dbReference>
<protein>
    <submittedName>
        <fullName evidence="3">ABC transporter auxiliary component YrbC</fullName>
    </submittedName>
</protein>
<dbReference type="Gene3D" id="3.10.450.710">
    <property type="entry name" value="Tgt2/MlaC"/>
    <property type="match status" value="1"/>
</dbReference>
<evidence type="ECO:0000256" key="1">
    <source>
        <dbReference type="SAM" id="MobiDB-lite"/>
    </source>
</evidence>
<dbReference type="RefSeq" id="WP_126536366.1">
    <property type="nucleotide sequence ID" value="NZ_AP018560.1"/>
</dbReference>
<feature type="chain" id="PRO_5016391899" evidence="2">
    <location>
        <begin position="24"/>
        <end position="231"/>
    </location>
</feature>
<dbReference type="OrthoDB" id="9787053at2"/>
<dbReference type="InterPro" id="IPR042245">
    <property type="entry name" value="Tgt2/MlaC_sf"/>
</dbReference>
<dbReference type="PIRSF" id="PIRSF004649">
    <property type="entry name" value="MlaC"/>
    <property type="match status" value="1"/>
</dbReference>
<keyword evidence="2" id="KW-0732">Signal</keyword>
<reference evidence="4" key="1">
    <citation type="submission" date="2018-04" db="EMBL/GenBank/DDBJ databases">
        <authorList>
            <person name="Watanabe M."/>
            <person name="Kojima H."/>
        </authorList>
    </citation>
    <scope>NUCLEOTIDE SEQUENCE [LARGE SCALE GENOMIC DNA]</scope>
    <source>
        <strain evidence="4">Dysh456</strain>
    </source>
</reference>
<name>A0A2Z6E2Y8_9GAMM</name>
<reference evidence="4" key="2">
    <citation type="submission" date="2018-06" db="EMBL/GenBank/DDBJ databases">
        <title>Genome sequence of Rhodanobacteraceae bacterium strain Dysh456.</title>
        <authorList>
            <person name="Fukui M."/>
        </authorList>
    </citation>
    <scope>NUCLEOTIDE SEQUENCE [LARGE SCALE GENOMIC DNA]</scope>
    <source>
        <strain evidence="4">Dysh456</strain>
    </source>
</reference>
<sequence>MFRQLAFAIALACGTVAAAPVLAQETAPASAEASSPQQIVQSVIQELNKTVVGHRQELQNDKEKLIEVIDKVLLPHFDIDYASILVLGQHAREATPEQRQRFAKAFYDSITHRYAEGLLKYTQGSVRVLPFNGDLNERRTIVRTQVVMEEGKTASVDFAFRKGRNGDWKAYDVIIEGISYVTNYRNQVDAEIRKVGIEQLIKNLETQGEKALQKMEQDAPQGGKPAATPST</sequence>
<dbReference type="EMBL" id="AP018560">
    <property type="protein sequence ID" value="BBD79317.1"/>
    <property type="molecule type" value="Genomic_DNA"/>
</dbReference>
<gene>
    <name evidence="3" type="ORF">ALSL_0650</name>
</gene>
<evidence type="ECO:0000313" key="3">
    <source>
        <dbReference type="EMBL" id="BBD79317.1"/>
    </source>
</evidence>
<organism evidence="3 4">
    <name type="scientific">Aerosticca soli</name>
    <dbReference type="NCBI Taxonomy" id="2010829"/>
    <lineage>
        <taxon>Bacteria</taxon>
        <taxon>Pseudomonadati</taxon>
        <taxon>Pseudomonadota</taxon>
        <taxon>Gammaproteobacteria</taxon>
        <taxon>Lysobacterales</taxon>
        <taxon>Rhodanobacteraceae</taxon>
        <taxon>Aerosticca</taxon>
    </lineage>
</organism>